<feature type="signal peptide" evidence="3">
    <location>
        <begin position="1"/>
        <end position="28"/>
    </location>
</feature>
<dbReference type="Proteomes" id="UP000827986">
    <property type="component" value="Unassembled WGS sequence"/>
</dbReference>
<sequence>MNQLARHFWFTFSALSVTFPLHSDEVYSAPVRPYAELQKTILPALETDPVDLFPNYPDFASVDGTQHNTSIIWNLEPRSLSKRSINWNKVIPNRPALAEIVVVGSVSIILALLSGMVLWYFILKWTKEEKALTFGFRLLSKQIPFGNLARGDEEWRGHEEGSAWQRRIEKFKGFDFSALKPKRKKKKVSKEDKKAKEMKEKQEKPPEEMSEKQGEKEKLPGEGKEKREKKPKVAKRQEKQKKLRKIKKTKSKLQLKHPKGKKSPSRKKLK</sequence>
<feature type="compositionally biased region" description="Basic residues" evidence="1">
    <location>
        <begin position="229"/>
        <end position="270"/>
    </location>
</feature>
<name>A0A9D4AP58_9SAUR</name>
<evidence type="ECO:0000256" key="3">
    <source>
        <dbReference type="SAM" id="SignalP"/>
    </source>
</evidence>
<gene>
    <name evidence="4" type="ORF">KIL84_022633</name>
</gene>
<feature type="chain" id="PRO_5038614651" evidence="3">
    <location>
        <begin position="29"/>
        <end position="270"/>
    </location>
</feature>
<reference evidence="4" key="1">
    <citation type="submission" date="2021-09" db="EMBL/GenBank/DDBJ databases">
        <title>The genome of Mauremys mutica provides insights into the evolution of semi-aquatic lifestyle.</title>
        <authorList>
            <person name="Gong S."/>
            <person name="Gao Y."/>
        </authorList>
    </citation>
    <scope>NUCLEOTIDE SEQUENCE</scope>
    <source>
        <strain evidence="4">MM-2020</strain>
        <tissue evidence="4">Muscle</tissue>
    </source>
</reference>
<comment type="caution">
    <text evidence="4">The sequence shown here is derived from an EMBL/GenBank/DDBJ whole genome shotgun (WGS) entry which is preliminary data.</text>
</comment>
<dbReference type="Pfam" id="PF17686">
    <property type="entry name" value="DUF5534"/>
    <property type="match status" value="1"/>
</dbReference>
<proteinExistence type="predicted"/>
<dbReference type="EMBL" id="JAHDVG010000488">
    <property type="protein sequence ID" value="KAH1165074.1"/>
    <property type="molecule type" value="Genomic_DNA"/>
</dbReference>
<feature type="region of interest" description="Disordered" evidence="1">
    <location>
        <begin position="182"/>
        <end position="270"/>
    </location>
</feature>
<keyword evidence="2" id="KW-0472">Membrane</keyword>
<organism evidence="4 5">
    <name type="scientific">Mauremys mutica</name>
    <name type="common">yellowpond turtle</name>
    <dbReference type="NCBI Taxonomy" id="74926"/>
    <lineage>
        <taxon>Eukaryota</taxon>
        <taxon>Metazoa</taxon>
        <taxon>Chordata</taxon>
        <taxon>Craniata</taxon>
        <taxon>Vertebrata</taxon>
        <taxon>Euteleostomi</taxon>
        <taxon>Archelosauria</taxon>
        <taxon>Testudinata</taxon>
        <taxon>Testudines</taxon>
        <taxon>Cryptodira</taxon>
        <taxon>Durocryptodira</taxon>
        <taxon>Testudinoidea</taxon>
        <taxon>Geoemydidae</taxon>
        <taxon>Geoemydinae</taxon>
        <taxon>Mauremys</taxon>
    </lineage>
</organism>
<accession>A0A9D4AP58</accession>
<protein>
    <submittedName>
        <fullName evidence="4">Uncharacterized protein</fullName>
    </submittedName>
</protein>
<keyword evidence="3" id="KW-0732">Signal</keyword>
<evidence type="ECO:0000313" key="4">
    <source>
        <dbReference type="EMBL" id="KAH1165074.1"/>
    </source>
</evidence>
<dbReference type="InterPro" id="IPR037549">
    <property type="entry name" value="C19orf18"/>
</dbReference>
<evidence type="ECO:0000256" key="1">
    <source>
        <dbReference type="SAM" id="MobiDB-lite"/>
    </source>
</evidence>
<keyword evidence="2" id="KW-1133">Transmembrane helix</keyword>
<evidence type="ECO:0000256" key="2">
    <source>
        <dbReference type="SAM" id="Phobius"/>
    </source>
</evidence>
<dbReference type="AlphaFoldDB" id="A0A9D4AP58"/>
<keyword evidence="2" id="KW-0812">Transmembrane</keyword>
<keyword evidence="5" id="KW-1185">Reference proteome</keyword>
<feature type="transmembrane region" description="Helical" evidence="2">
    <location>
        <begin position="96"/>
        <end position="122"/>
    </location>
</feature>
<evidence type="ECO:0000313" key="5">
    <source>
        <dbReference type="Proteomes" id="UP000827986"/>
    </source>
</evidence>
<dbReference type="OrthoDB" id="9049336at2759"/>
<feature type="compositionally biased region" description="Basic and acidic residues" evidence="1">
    <location>
        <begin position="189"/>
        <end position="228"/>
    </location>
</feature>